<dbReference type="PANTHER" id="PTHR31649">
    <property type="entry name" value="AGAP009604-PA"/>
    <property type="match status" value="1"/>
</dbReference>
<protein>
    <recommendedName>
        <fullName evidence="1">Farnesoic acid O-methyl transferase domain-containing protein</fullName>
    </recommendedName>
</protein>
<feature type="non-terminal residue" evidence="2">
    <location>
        <position position="1"/>
    </location>
</feature>
<accession>A0AAD4K0Y3</accession>
<feature type="domain" description="Farnesoic acid O-methyl transferase" evidence="1">
    <location>
        <begin position="10"/>
        <end position="138"/>
    </location>
</feature>
<dbReference type="Pfam" id="PF12248">
    <property type="entry name" value="Methyltransf_FA"/>
    <property type="match status" value="1"/>
</dbReference>
<gene>
    <name evidence="2" type="ORF">KR093_003837</name>
</gene>
<name>A0AAD4K0Y3_9MUSC</name>
<dbReference type="Pfam" id="PF11901">
    <property type="entry name" value="DM9"/>
    <property type="match status" value="1"/>
</dbReference>
<proteinExistence type="predicted"/>
<keyword evidence="3" id="KW-1185">Reference proteome</keyword>
<dbReference type="InterPro" id="IPR006616">
    <property type="entry name" value="DM9_repeat"/>
</dbReference>
<evidence type="ECO:0000259" key="1">
    <source>
        <dbReference type="Pfam" id="PF12248"/>
    </source>
</evidence>
<evidence type="ECO:0000313" key="2">
    <source>
        <dbReference type="EMBL" id="KAH8370511.1"/>
    </source>
</evidence>
<evidence type="ECO:0000313" key="3">
    <source>
        <dbReference type="Proteomes" id="UP001200034"/>
    </source>
</evidence>
<dbReference type="SMART" id="SM00696">
    <property type="entry name" value="DM9"/>
    <property type="match status" value="2"/>
</dbReference>
<dbReference type="AlphaFoldDB" id="A0AAD4K0Y3"/>
<dbReference type="InterPro" id="IPR022041">
    <property type="entry name" value="Methyltransf_FA"/>
</dbReference>
<dbReference type="EMBL" id="JAJJHW010002585">
    <property type="protein sequence ID" value="KAH8370511.1"/>
    <property type="molecule type" value="Genomic_DNA"/>
</dbReference>
<organism evidence="2 3">
    <name type="scientific">Drosophila rubida</name>
    <dbReference type="NCBI Taxonomy" id="30044"/>
    <lineage>
        <taxon>Eukaryota</taxon>
        <taxon>Metazoa</taxon>
        <taxon>Ecdysozoa</taxon>
        <taxon>Arthropoda</taxon>
        <taxon>Hexapoda</taxon>
        <taxon>Insecta</taxon>
        <taxon>Pterygota</taxon>
        <taxon>Neoptera</taxon>
        <taxon>Endopterygota</taxon>
        <taxon>Diptera</taxon>
        <taxon>Brachycera</taxon>
        <taxon>Muscomorpha</taxon>
        <taxon>Ephydroidea</taxon>
        <taxon>Drosophilidae</taxon>
        <taxon>Drosophila</taxon>
    </lineage>
</organism>
<comment type="caution">
    <text evidence="2">The sequence shown here is derived from an EMBL/GenBank/DDBJ whole genome shotgun (WGS) entry which is preliminary data.</text>
</comment>
<sequence length="316" mass="33438">IISEINTPDKLEYQFQPVSGGVFTFKVRAAKDAHLALASQPTAGAPIYEIFIGGWENSKSVIRKDGQKPDVVEVPTPGILNAGEFRGFWVRWYDSVITVGHEGDAAAFLSYDAGSLFPVNFVGICTGWGAAGTWLIDGTIEMNNLPIQNSRTSCDLTESAPSAPVMGFAPPSGSGPGCWVAAANGEVPPNALQGGFDSNEQLYIARARHEGDLIPGKLHPSHGVTYVAWGGGEHGHNEYEVLCAAGGHWVPVEGGNIPPQAVPAGETSEGEPLFVGRATHDGTVTVGKVQPSHGCCYIPYGGEEVAFKEFEIYVSN</sequence>
<dbReference type="Proteomes" id="UP001200034">
    <property type="component" value="Unassembled WGS sequence"/>
</dbReference>
<reference evidence="2" key="1">
    <citation type="journal article" date="2021" name="Mol. Ecol. Resour.">
        <title>Phylogenomic analyses of the genus Drosophila reveals genomic signals of climate adaptation.</title>
        <authorList>
            <person name="Li F."/>
            <person name="Rane R.V."/>
            <person name="Luria V."/>
            <person name="Xiong Z."/>
            <person name="Chen J."/>
            <person name="Li Z."/>
            <person name="Catullo R.A."/>
            <person name="Griffin P.C."/>
            <person name="Schiffer M."/>
            <person name="Pearce S."/>
            <person name="Lee S.F."/>
            <person name="McElroy K."/>
            <person name="Stocker A."/>
            <person name="Shirriffs J."/>
            <person name="Cockerell F."/>
            <person name="Coppin C."/>
            <person name="Sgro C.M."/>
            <person name="Karger A."/>
            <person name="Cain J.W."/>
            <person name="Weber J.A."/>
            <person name="Santpere G."/>
            <person name="Kirschner M.W."/>
            <person name="Hoffmann A.A."/>
            <person name="Oakeshott J.G."/>
            <person name="Zhang G."/>
        </authorList>
    </citation>
    <scope>NUCLEOTIDE SEQUENCE</scope>
    <source>
        <strain evidence="2">BGI-SZ-2011g</strain>
    </source>
</reference>
<dbReference type="PANTHER" id="PTHR31649:SF1">
    <property type="entry name" value="FARNESOIC ACID O-METHYL TRANSFERASE DOMAIN-CONTAINING PROTEIN"/>
    <property type="match status" value="1"/>
</dbReference>